<dbReference type="EMBL" id="CP062983">
    <property type="protein sequence ID" value="QPC84460.1"/>
    <property type="molecule type" value="Genomic_DNA"/>
</dbReference>
<dbReference type="RefSeq" id="WP_195172523.1">
    <property type="nucleotide sequence ID" value="NZ_CP062983.1"/>
</dbReference>
<protein>
    <submittedName>
        <fullName evidence="1">Uncharacterized protein</fullName>
    </submittedName>
</protein>
<keyword evidence="2" id="KW-1185">Reference proteome</keyword>
<reference evidence="1 2" key="1">
    <citation type="submission" date="2020-02" db="EMBL/GenBank/DDBJ databases">
        <authorList>
            <person name="Zheng R.K."/>
            <person name="Sun C.M."/>
        </authorList>
    </citation>
    <scope>NUCLEOTIDE SEQUENCE [LARGE SCALE GENOMIC DNA]</scope>
    <source>
        <strain evidence="2">rifampicinis</strain>
    </source>
</reference>
<dbReference type="AlphaFoldDB" id="A0A7S8ECJ7"/>
<gene>
    <name evidence="1" type="ORF">G4Y79_08815</name>
</gene>
<accession>A0A7S8ECJ7</accession>
<organism evidence="1 2">
    <name type="scientific">Phototrophicus methaneseepsis</name>
    <dbReference type="NCBI Taxonomy" id="2710758"/>
    <lineage>
        <taxon>Bacteria</taxon>
        <taxon>Bacillati</taxon>
        <taxon>Chloroflexota</taxon>
        <taxon>Candidatus Thermofontia</taxon>
        <taxon>Phototrophicales</taxon>
        <taxon>Phototrophicaceae</taxon>
        <taxon>Phototrophicus</taxon>
    </lineage>
</organism>
<evidence type="ECO:0000313" key="2">
    <source>
        <dbReference type="Proteomes" id="UP000594468"/>
    </source>
</evidence>
<evidence type="ECO:0000313" key="1">
    <source>
        <dbReference type="EMBL" id="QPC84460.1"/>
    </source>
</evidence>
<proteinExistence type="predicted"/>
<sequence>MVDNTLTLALEGDVSLPAFAETMRHFSNLVDALTKEVASDSEIIWEIEALQAGSALATVIGLSSQDEAVLRVVEAYDRVGNALEQRKPIPFSTNIAREAEQITKKVSNNITAVRFLTSKADHIIYGVFDPQKNIDTKTISIGTVTGRVQTITERNRLNFTMYDTIFDRSVTCYLPEKLKSRMPEIWGKVVEVTGLITREIEIGRPVSIREVTDIALVPIIKAGSYKQARGILDWKPGDEGAEVAIRRLRDANN</sequence>
<name>A0A7S8ECJ7_9CHLR</name>
<dbReference type="Proteomes" id="UP000594468">
    <property type="component" value="Chromosome"/>
</dbReference>
<dbReference type="KEGG" id="pmet:G4Y79_08815"/>